<protein>
    <recommendedName>
        <fullName evidence="3">DUF3828 domain-containing protein</fullName>
    </recommendedName>
</protein>
<evidence type="ECO:0000313" key="1">
    <source>
        <dbReference type="EMBL" id="SHK98299.1"/>
    </source>
</evidence>
<dbReference type="RefSeq" id="WP_073125760.1">
    <property type="nucleotide sequence ID" value="NZ_FRAA01000016.1"/>
</dbReference>
<organism evidence="1 2">
    <name type="scientific">Reichenbachiella agariperforans</name>
    <dbReference type="NCBI Taxonomy" id="156994"/>
    <lineage>
        <taxon>Bacteria</taxon>
        <taxon>Pseudomonadati</taxon>
        <taxon>Bacteroidota</taxon>
        <taxon>Cytophagia</taxon>
        <taxon>Cytophagales</taxon>
        <taxon>Reichenbachiellaceae</taxon>
        <taxon>Reichenbachiella</taxon>
    </lineage>
</organism>
<dbReference type="STRING" id="156994.SAMN04488028_1165"/>
<dbReference type="Proteomes" id="UP000184474">
    <property type="component" value="Unassembled WGS sequence"/>
</dbReference>
<name>A0A1M6WXJ1_REIAG</name>
<keyword evidence="2" id="KW-1185">Reference proteome</keyword>
<proteinExistence type="predicted"/>
<evidence type="ECO:0000313" key="2">
    <source>
        <dbReference type="Proteomes" id="UP000184474"/>
    </source>
</evidence>
<dbReference type="EMBL" id="FRAA01000016">
    <property type="protein sequence ID" value="SHK98299.1"/>
    <property type="molecule type" value="Genomic_DNA"/>
</dbReference>
<dbReference type="AlphaFoldDB" id="A0A1M6WXJ1"/>
<sequence length="188" mass="21850">MKDIITITVLAMYSLSCNSQNNSSNDSSAVEVVNGFYSWYIEEAYPKSTSYYQVPSYKKLSGASYIFDLDELRQRLSTIDFFSQEYRNKLIEQLNVCNDEMLKIKWEYEPEPMFNIKECNYLWGNQWVGGQGEKISGYKIKDIETVEDTIKCTVQILIDDNVSVKSIVSTKKIDGEYKIININLDWSR</sequence>
<gene>
    <name evidence="1" type="ORF">SAMN04488028_1165</name>
</gene>
<accession>A0A1M6WXJ1</accession>
<evidence type="ECO:0008006" key="3">
    <source>
        <dbReference type="Google" id="ProtNLM"/>
    </source>
</evidence>
<reference evidence="2" key="1">
    <citation type="submission" date="2016-11" db="EMBL/GenBank/DDBJ databases">
        <authorList>
            <person name="Varghese N."/>
            <person name="Submissions S."/>
        </authorList>
    </citation>
    <scope>NUCLEOTIDE SEQUENCE [LARGE SCALE GENOMIC DNA]</scope>
    <source>
        <strain evidence="2">DSM 26134</strain>
    </source>
</reference>